<accession>A0ABS0L4D0</accession>
<reference evidence="1 2" key="1">
    <citation type="submission" date="2020-11" db="EMBL/GenBank/DDBJ databases">
        <title>Hymenobacter sp.</title>
        <authorList>
            <person name="Kim M.K."/>
        </authorList>
    </citation>
    <scope>NUCLEOTIDE SEQUENCE [LARGE SCALE GENOMIC DNA]</scope>
    <source>
        <strain evidence="1 2">BT594</strain>
    </source>
</reference>
<evidence type="ECO:0000313" key="1">
    <source>
        <dbReference type="EMBL" id="MBG8554996.1"/>
    </source>
</evidence>
<sequence length="167" mass="18981">MSFHYTDYYRRAITEHQQGLKLVLGGTGLGKTSSLAALLREGSLPEDVKLIYVANRIQLLDEMAEQDKDLNLHVQQRQDVDQLRETVADGSLAAFLNLPATRLLIDDYNARGRPFPIRWESLHKRMAKFQRLQRFTEAEMADLVDVPNLGATLAPEAALHLWVLLNK</sequence>
<comment type="caution">
    <text evidence="1">The sequence shown here is derived from an EMBL/GenBank/DDBJ whole genome shotgun (WGS) entry which is preliminary data.</text>
</comment>
<dbReference type="SUPFAM" id="SSF52540">
    <property type="entry name" value="P-loop containing nucleoside triphosphate hydrolases"/>
    <property type="match status" value="1"/>
</dbReference>
<dbReference type="Gene3D" id="3.40.50.300">
    <property type="entry name" value="P-loop containing nucleotide triphosphate hydrolases"/>
    <property type="match status" value="1"/>
</dbReference>
<evidence type="ECO:0000313" key="2">
    <source>
        <dbReference type="Proteomes" id="UP000601099"/>
    </source>
</evidence>
<gene>
    <name evidence="1" type="ORF">I5L79_15690</name>
</gene>
<proteinExistence type="predicted"/>
<keyword evidence="2" id="KW-1185">Reference proteome</keyword>
<protein>
    <submittedName>
        <fullName evidence="1">Uncharacterized protein</fullName>
    </submittedName>
</protein>
<organism evidence="1 2">
    <name type="scientific">Hymenobacter guriensis</name>
    <dbReference type="NCBI Taxonomy" id="2793065"/>
    <lineage>
        <taxon>Bacteria</taxon>
        <taxon>Pseudomonadati</taxon>
        <taxon>Bacteroidota</taxon>
        <taxon>Cytophagia</taxon>
        <taxon>Cytophagales</taxon>
        <taxon>Hymenobacteraceae</taxon>
        <taxon>Hymenobacter</taxon>
    </lineage>
</organism>
<dbReference type="EMBL" id="JADWYK010000010">
    <property type="protein sequence ID" value="MBG8554996.1"/>
    <property type="molecule type" value="Genomic_DNA"/>
</dbReference>
<dbReference type="Proteomes" id="UP000601099">
    <property type="component" value="Unassembled WGS sequence"/>
</dbReference>
<dbReference type="RefSeq" id="WP_196956018.1">
    <property type="nucleotide sequence ID" value="NZ_JADWYK010000010.1"/>
</dbReference>
<dbReference type="InterPro" id="IPR027417">
    <property type="entry name" value="P-loop_NTPase"/>
</dbReference>
<name>A0ABS0L4D0_9BACT</name>